<dbReference type="Proteomes" id="UP001596915">
    <property type="component" value="Unassembled WGS sequence"/>
</dbReference>
<sequence>MHLLHANFTREDESKRTLFLQSLRAAAHEITDEELEVLLESEWRSRLTAAWLIGFDRRDHFRDVLGDLLLASRLCFSGQGYCFALARFGTDEDAQHLAAYLDRYLRRPDCQYDQHWAISALLHIDSRSGSEHAARFLAPGGLWHQWNGAQYSPSPPGRFIYEL</sequence>
<keyword evidence="2" id="KW-1185">Reference proteome</keyword>
<organism evidence="1 2">
    <name type="scientific">Streptomyces sanglieri</name>
    <dbReference type="NCBI Taxonomy" id="193460"/>
    <lineage>
        <taxon>Bacteria</taxon>
        <taxon>Bacillati</taxon>
        <taxon>Actinomycetota</taxon>
        <taxon>Actinomycetes</taxon>
        <taxon>Kitasatosporales</taxon>
        <taxon>Streptomycetaceae</taxon>
        <taxon>Streptomyces</taxon>
    </lineage>
</organism>
<dbReference type="InterPro" id="IPR046042">
    <property type="entry name" value="DUF6000"/>
</dbReference>
<reference evidence="2" key="1">
    <citation type="journal article" date="2019" name="Int. J. Syst. Evol. Microbiol.">
        <title>The Global Catalogue of Microorganisms (GCM) 10K type strain sequencing project: providing services to taxonomists for standard genome sequencing and annotation.</title>
        <authorList>
            <consortium name="The Broad Institute Genomics Platform"/>
            <consortium name="The Broad Institute Genome Sequencing Center for Infectious Disease"/>
            <person name="Wu L."/>
            <person name="Ma J."/>
        </authorList>
    </citation>
    <scope>NUCLEOTIDE SEQUENCE [LARGE SCALE GENOMIC DNA]</scope>
    <source>
        <strain evidence="2">JCM 12607</strain>
    </source>
</reference>
<evidence type="ECO:0000313" key="1">
    <source>
        <dbReference type="EMBL" id="MFD0621923.1"/>
    </source>
</evidence>
<name>A0ABW2WR05_9ACTN</name>
<protein>
    <submittedName>
        <fullName evidence="1">DUF6000 family protein</fullName>
    </submittedName>
</protein>
<accession>A0ABW2WR05</accession>
<comment type="caution">
    <text evidence="1">The sequence shown here is derived from an EMBL/GenBank/DDBJ whole genome shotgun (WGS) entry which is preliminary data.</text>
</comment>
<gene>
    <name evidence="1" type="ORF">ACFQ2K_03010</name>
</gene>
<evidence type="ECO:0000313" key="2">
    <source>
        <dbReference type="Proteomes" id="UP001596915"/>
    </source>
</evidence>
<proteinExistence type="predicted"/>
<dbReference type="Pfam" id="PF19463">
    <property type="entry name" value="DUF6000"/>
    <property type="match status" value="1"/>
</dbReference>
<dbReference type="EMBL" id="JBHTGL010000005">
    <property type="protein sequence ID" value="MFD0621923.1"/>
    <property type="molecule type" value="Genomic_DNA"/>
</dbReference>